<dbReference type="GO" id="GO:0008270">
    <property type="term" value="F:zinc ion binding"/>
    <property type="evidence" value="ECO:0007669"/>
    <property type="project" value="UniProtKB-KW"/>
</dbReference>
<evidence type="ECO:0000259" key="7">
    <source>
        <dbReference type="PROSITE" id="PS50280"/>
    </source>
</evidence>
<dbReference type="InterPro" id="IPR002893">
    <property type="entry name" value="Znf_MYND"/>
</dbReference>
<reference evidence="9 10" key="1">
    <citation type="journal article" date="2011" name="J. Gen. Appl. Microbiol.">
        <title>Draft genome sequencing of the enigmatic yeast Saitoella complicata.</title>
        <authorList>
            <person name="Nishida H."/>
            <person name="Hamamoto M."/>
            <person name="Sugiyama J."/>
        </authorList>
    </citation>
    <scope>NUCLEOTIDE SEQUENCE [LARGE SCALE GENOMIC DNA]</scope>
    <source>
        <strain evidence="9 10">NRRL Y-17804</strain>
    </source>
</reference>
<dbReference type="InterPro" id="IPR046341">
    <property type="entry name" value="SET_dom_sf"/>
</dbReference>
<sequence length="2298" mass="256478">MTSGTQGVANSSYTKQITTMTNPVTYVYANPHPSILTISFPFNRMGLVPFGGRATLIRLSTPNSSPLTEKDLFVISPTPKLDETIKAKVEAFGKVKYIVAPDLEHQMGFKNWHEAFPDAELIGPEGVEKKYPDYKFSKLYREKGGSETLPFESEIQSVYFSGFVNKDIAFYHPTSKTLITADLLFNLPGREQYSSPHASKLRTKPGLLHPFASVAALLNYESVWHKRFLWYVGAKDREQMCKAARETMKWDFERLIMCHGDVIEGKGKDAWRSAYEWFLAEGAKQKYPRRSQETNLTTKVNCNSQSTIITMSDPESTQIIDPALSSNGSTAPKKKANKPKKPAQAPTDLQYHAELLDKLEAAIEPKWSGVRGRHAFAKRDIQVGEVIMTETATAVFPRTGSCSLCLSSKTASATANWVDCEDCKKVGWCSTDCQGMEHPIHEIECKALQEFDAAVEAANEAVKTEQELQRKNNSVNLGSSEKIDSDVARLAIKTLARKAAEEGGAEVCEYGTKTDVFEALFSRRENMETADAKGWGKFWSIMMNLVPSPKDGPPYTVQYLTELASRIVANLHSLPSPQSALGVFPLTLLYAPHSCAPNAHLIVLPENTPQRAISIQALRPIKTGEEITVTFIDQLLQPRDNRRGAILMRRRYWCRCKRCATDIEKSSDRFLTAVRCAECKGGVYIIPPRTIHSIFEDVKAMQAGKDIRAERSYACSDCESQLTHADWAKFITEADKALNLAQEGLRRGGAGGFVQSKTRLGAWYGKYVVGSGMGLKLHPGHTLALTHAGPTTNAQIATADYSAAIATQKATIETITNYGILQKHNIGDMYFRLSRILAEAQKIEEQRKEKKRATLLKKWKAEEVQAVEDGGIVAELLMYIRKKNEADAERLQRASDEARLIEEAAKLQLGEAKAEEVQGEEDARIKIARDGEGKTGLEAKEDGEVGGETEKLNLGNDAAIENQIREEAKVAIAEAENLAGPRRRINLFGMDPSALPQIVNALAQIHNPLTPNDVRKQLQTDLENLKENYEFAPIYGFELAKVTEAEGVDVGMVRHFGLSMLEGCVRYAWTNYSDEQKLELKGCVVQLVVQEAQRNSPSYIPEKLSVLLTEIAKRAWFSPFFPEYSATLLGLWRESPKTRLIALSSLTSLMEDTFILDDPVCALRHQTLTAGMLSVLMSDAVRKNLGTAPVPGAEFDEREAGDPGWFARWAECMTECSIAADQGGEGAQIAIKLGAAVLKAFKICVGLTPTECFIEAQLLQRLCSALMCTSVQIATLAADCLYLLFSRQAAPTDPFMPQIATMFQSESLAGLEMVYDRVCAGLDPEALDEDYYIYLKKLVEAIVALGVYNLLDEVRAAELPSDESLEKYFGLVMKTSRHESLLVSSLSQGFWEFSLRNKRLNEKEALAKIVPHLLELAGERLIKYEEFKGETEIAAFKNSLTYLETDIDSIPEMHMFTGNYRRFLFDIARLCVCRRPVEAVAYTNQRLNMFLNMPPDPAHRDSMGFCTKKNYTYLLCDATFVLIEATIRGVKRWETLHPGEEYAAVKQQCLSTMQEWCERTVGLDINDPLMLGKQVQVIVSFAGAVLEGNQALMFKVLEKVLTGWAYVIPDADKTVLGTLQEVRGKCGQEMLKLGAMLPNQLWPIYDQLEKTVNEMSSDIARLSRTDLPIPRALLLIIAQRSNISQDVKKTKFEDIVSPVCNAWTEADITNKLSSLEGFMEMMGLDKMMLYFRKRGIAPGASLSNIELDVEGEALQKELKELRRWVWPLRGFRKFIECTVDSHSKEHPQHQFTLDLWAAKIGQIVPNILMLLRQVHAYYTPANYASLPAELQYIVQQSVIERYWLHGVSSTTKDEFIAGSKATGTIKELVESAGDWIRQTREYCYILLGVLSNLDTRFYSLPGLSQTIMQSLFTNVDGLSLHAWTHLLNIGVRPLVVNCPESFRDDFLQAVLPPLLNELDAKLVREWARLTQRGLLTAKADEGQDGSADGEGLSSEMMEESLMRHLSFAAIRLSADIIQPVSERTVQAHLAQSGHSANAKTEFLHLQSLKRYVLGSPAIVEPLLVLCTHFLTTHDTRCCSKSIALLREIIPELVQPRGQTGEINAVQNYICTEIFRAGVLALHDEYFIEQQKEITTLLTLIYIQGISVVGSSAPREIIKAAIPTFDHQDFERRLGQAKTSKHQRGIMWALLESIKGVAKGEQGKKAVSAQQENKELIQRLLKAGKERQNETENHLDGLSTMMDEGNHDGPPPPAQLEITIFLHSPIVVQSLKPSPRTLSIDLKNPMTCQSYILAVRLGN</sequence>
<dbReference type="SUPFAM" id="SSF144232">
    <property type="entry name" value="HIT/MYND zinc finger-like"/>
    <property type="match status" value="1"/>
</dbReference>
<dbReference type="SUPFAM" id="SSF48371">
    <property type="entry name" value="ARM repeat"/>
    <property type="match status" value="1"/>
</dbReference>
<dbReference type="InterPro" id="IPR011989">
    <property type="entry name" value="ARM-like"/>
</dbReference>
<dbReference type="GO" id="GO:0006611">
    <property type="term" value="P:protein export from nucleus"/>
    <property type="evidence" value="ECO:0007669"/>
    <property type="project" value="InterPro"/>
</dbReference>
<name>A0A0E9NE59_SAICN</name>
<gene>
    <name evidence="9" type="ORF">G7K_2316-t1</name>
</gene>
<dbReference type="PANTHER" id="PTHR11223:SF3">
    <property type="entry name" value="EXPORTIN-5"/>
    <property type="match status" value="1"/>
</dbReference>
<keyword evidence="10" id="KW-1185">Reference proteome</keyword>
<feature type="compositionally biased region" description="Basic residues" evidence="6">
    <location>
        <begin position="332"/>
        <end position="341"/>
    </location>
</feature>
<dbReference type="GO" id="GO:0005634">
    <property type="term" value="C:nucleus"/>
    <property type="evidence" value="ECO:0007669"/>
    <property type="project" value="TreeGrafter"/>
</dbReference>
<dbReference type="CDD" id="cd20071">
    <property type="entry name" value="SET_SMYD"/>
    <property type="match status" value="1"/>
</dbReference>
<dbReference type="PROSITE" id="PS50280">
    <property type="entry name" value="SET"/>
    <property type="match status" value="1"/>
</dbReference>
<feature type="region of interest" description="Disordered" evidence="6">
    <location>
        <begin position="319"/>
        <end position="345"/>
    </location>
</feature>
<evidence type="ECO:0000256" key="1">
    <source>
        <dbReference type="ARBA" id="ARBA00022723"/>
    </source>
</evidence>
<keyword evidence="3" id="KW-0862">Zinc</keyword>
<dbReference type="InterPro" id="IPR001214">
    <property type="entry name" value="SET_dom"/>
</dbReference>
<keyword evidence="1" id="KW-0479">Metal-binding</keyword>
<dbReference type="Proteomes" id="UP000033140">
    <property type="component" value="Unassembled WGS sequence"/>
</dbReference>
<dbReference type="Gene3D" id="2.170.270.10">
    <property type="entry name" value="SET domain"/>
    <property type="match status" value="1"/>
</dbReference>
<evidence type="ECO:0000256" key="2">
    <source>
        <dbReference type="ARBA" id="ARBA00022771"/>
    </source>
</evidence>
<dbReference type="InterPro" id="IPR045065">
    <property type="entry name" value="XPO1/5"/>
</dbReference>
<dbReference type="GO" id="GO:0005049">
    <property type="term" value="F:nuclear export signal receptor activity"/>
    <property type="evidence" value="ECO:0007669"/>
    <property type="project" value="InterPro"/>
</dbReference>
<dbReference type="Pfam" id="PF19273">
    <property type="entry name" value="Exportin-5"/>
    <property type="match status" value="1"/>
</dbReference>
<dbReference type="Gene3D" id="6.10.140.2220">
    <property type="match status" value="1"/>
</dbReference>
<comment type="caution">
    <text evidence="9">The sequence shown here is derived from an EMBL/GenBank/DDBJ whole genome shotgun (WGS) entry which is preliminary data.</text>
</comment>
<dbReference type="STRING" id="698492.A0A0E9NE59"/>
<dbReference type="GO" id="GO:0005737">
    <property type="term" value="C:cytoplasm"/>
    <property type="evidence" value="ECO:0007669"/>
    <property type="project" value="TreeGrafter"/>
</dbReference>
<dbReference type="GO" id="GO:0006405">
    <property type="term" value="P:RNA export from nucleus"/>
    <property type="evidence" value="ECO:0007669"/>
    <property type="project" value="TreeGrafter"/>
</dbReference>
<evidence type="ECO:0000256" key="5">
    <source>
        <dbReference type="SAM" id="Coils"/>
    </source>
</evidence>
<evidence type="ECO:0000313" key="10">
    <source>
        <dbReference type="Proteomes" id="UP000033140"/>
    </source>
</evidence>
<evidence type="ECO:0000256" key="3">
    <source>
        <dbReference type="ARBA" id="ARBA00022833"/>
    </source>
</evidence>
<feature type="domain" description="SET" evidence="7">
    <location>
        <begin position="361"/>
        <end position="632"/>
    </location>
</feature>
<dbReference type="EMBL" id="BACD03000013">
    <property type="protein sequence ID" value="GAO48134.1"/>
    <property type="molecule type" value="Genomic_DNA"/>
</dbReference>
<dbReference type="GO" id="GO:0003723">
    <property type="term" value="F:RNA binding"/>
    <property type="evidence" value="ECO:0007669"/>
    <property type="project" value="TreeGrafter"/>
</dbReference>
<dbReference type="InterPro" id="IPR045478">
    <property type="entry name" value="Exportin-5_C"/>
</dbReference>
<evidence type="ECO:0000256" key="6">
    <source>
        <dbReference type="SAM" id="MobiDB-lite"/>
    </source>
</evidence>
<proteinExistence type="predicted"/>
<dbReference type="SUPFAM" id="SSF56281">
    <property type="entry name" value="Metallo-hydrolase/oxidoreductase"/>
    <property type="match status" value="1"/>
</dbReference>
<dbReference type="InterPro" id="IPR016024">
    <property type="entry name" value="ARM-type_fold"/>
</dbReference>
<feature type="domain" description="MYND-type" evidence="8">
    <location>
        <begin position="402"/>
        <end position="445"/>
    </location>
</feature>
<organism evidence="9 10">
    <name type="scientific">Saitoella complicata (strain BCRC 22490 / CBS 7301 / JCM 7358 / NBRC 10748 / NRRL Y-17804)</name>
    <dbReference type="NCBI Taxonomy" id="698492"/>
    <lineage>
        <taxon>Eukaryota</taxon>
        <taxon>Fungi</taxon>
        <taxon>Dikarya</taxon>
        <taxon>Ascomycota</taxon>
        <taxon>Taphrinomycotina</taxon>
        <taxon>Taphrinomycotina incertae sedis</taxon>
        <taxon>Saitoella</taxon>
    </lineage>
</organism>
<reference evidence="9 10" key="3">
    <citation type="journal article" date="2015" name="Genome Announc.">
        <title>Draft Genome Sequence of the Archiascomycetous Yeast Saitoella complicata.</title>
        <authorList>
            <person name="Yamauchi K."/>
            <person name="Kondo S."/>
            <person name="Hamamoto M."/>
            <person name="Takahashi Y."/>
            <person name="Ogura Y."/>
            <person name="Hayashi T."/>
            <person name="Nishida H."/>
        </authorList>
    </citation>
    <scope>NUCLEOTIDE SEQUENCE [LARGE SCALE GENOMIC DNA]</scope>
    <source>
        <strain evidence="9 10">NRRL Y-17804</strain>
    </source>
</reference>
<keyword evidence="2 4" id="KW-0863">Zinc-finger</keyword>
<keyword evidence="5" id="KW-0175">Coiled coil</keyword>
<dbReference type="Gene3D" id="1.25.10.10">
    <property type="entry name" value="Leucine-rich Repeat Variant"/>
    <property type="match status" value="1"/>
</dbReference>
<dbReference type="Gene3D" id="1.10.220.160">
    <property type="match status" value="1"/>
</dbReference>
<reference evidence="9 10" key="2">
    <citation type="journal article" date="2014" name="J. Gen. Appl. Microbiol.">
        <title>The early diverging ascomycetous budding yeast Saitoella complicata has three histone deacetylases belonging to the Clr6, Hos2, and Rpd3 lineages.</title>
        <authorList>
            <person name="Nishida H."/>
            <person name="Matsumoto T."/>
            <person name="Kondo S."/>
            <person name="Hamamoto M."/>
            <person name="Yoshikawa H."/>
        </authorList>
    </citation>
    <scope>NUCLEOTIDE SEQUENCE [LARGE SCALE GENOMIC DNA]</scope>
    <source>
        <strain evidence="9 10">NRRL Y-17804</strain>
    </source>
</reference>
<dbReference type="PROSITE" id="PS50865">
    <property type="entry name" value="ZF_MYND_2"/>
    <property type="match status" value="1"/>
</dbReference>
<feature type="compositionally biased region" description="Polar residues" evidence="6">
    <location>
        <begin position="319"/>
        <end position="330"/>
    </location>
</feature>
<dbReference type="Pfam" id="PF00856">
    <property type="entry name" value="SET"/>
    <property type="match status" value="1"/>
</dbReference>
<accession>A0A0E9NE59</accession>
<evidence type="ECO:0008006" key="11">
    <source>
        <dbReference type="Google" id="ProtNLM"/>
    </source>
</evidence>
<dbReference type="SUPFAM" id="SSF82199">
    <property type="entry name" value="SET domain"/>
    <property type="match status" value="1"/>
</dbReference>
<protein>
    <recommendedName>
        <fullName evidence="11">SET domain-containing protein</fullName>
    </recommendedName>
</protein>
<feature type="coiled-coil region" evidence="5">
    <location>
        <begin position="2205"/>
        <end position="2232"/>
    </location>
</feature>
<evidence type="ECO:0000313" key="9">
    <source>
        <dbReference type="EMBL" id="GAO48134.1"/>
    </source>
</evidence>
<dbReference type="InterPro" id="IPR036866">
    <property type="entry name" value="RibonucZ/Hydroxyglut_hydro"/>
</dbReference>
<evidence type="ECO:0000259" key="8">
    <source>
        <dbReference type="PROSITE" id="PS50865"/>
    </source>
</evidence>
<dbReference type="PANTHER" id="PTHR11223">
    <property type="entry name" value="EXPORTIN 1/5"/>
    <property type="match status" value="1"/>
</dbReference>
<evidence type="ECO:0000256" key="4">
    <source>
        <dbReference type="PROSITE-ProRule" id="PRU00134"/>
    </source>
</evidence>
<dbReference type="GO" id="GO:0042565">
    <property type="term" value="C:RNA nuclear export complex"/>
    <property type="evidence" value="ECO:0007669"/>
    <property type="project" value="TreeGrafter"/>
</dbReference>